<evidence type="ECO:0000259" key="3">
    <source>
        <dbReference type="PROSITE" id="PS51293"/>
    </source>
</evidence>
<dbReference type="InterPro" id="IPR001005">
    <property type="entry name" value="SANT/Myb"/>
</dbReference>
<dbReference type="SMART" id="SM00717">
    <property type="entry name" value="SANT"/>
    <property type="match status" value="2"/>
</dbReference>
<feature type="compositionally biased region" description="Polar residues" evidence="2">
    <location>
        <begin position="1293"/>
        <end position="1305"/>
    </location>
</feature>
<dbReference type="Gene3D" id="1.20.58.1880">
    <property type="match status" value="1"/>
</dbReference>
<keyword evidence="1" id="KW-0175">Coiled coil</keyword>
<evidence type="ECO:0000313" key="5">
    <source>
        <dbReference type="Proteomes" id="UP001642360"/>
    </source>
</evidence>
<feature type="domain" description="SANT" evidence="3">
    <location>
        <begin position="691"/>
        <end position="732"/>
    </location>
</feature>
<name>A0ABC8S515_9AQUA</name>
<dbReference type="InterPro" id="IPR017884">
    <property type="entry name" value="SANT_dom"/>
</dbReference>
<protein>
    <recommendedName>
        <fullName evidence="3">SANT domain-containing protein</fullName>
    </recommendedName>
</protein>
<feature type="region of interest" description="Disordered" evidence="2">
    <location>
        <begin position="1139"/>
        <end position="1172"/>
    </location>
</feature>
<accession>A0ABC8S515</accession>
<dbReference type="SUPFAM" id="SSF46689">
    <property type="entry name" value="Homeodomain-like"/>
    <property type="match status" value="2"/>
</dbReference>
<evidence type="ECO:0000256" key="2">
    <source>
        <dbReference type="SAM" id="MobiDB-lite"/>
    </source>
</evidence>
<keyword evidence="5" id="KW-1185">Reference proteome</keyword>
<dbReference type="PROSITE" id="PS51293">
    <property type="entry name" value="SANT"/>
    <property type="match status" value="2"/>
</dbReference>
<comment type="caution">
    <text evidence="4">The sequence shown here is derived from an EMBL/GenBank/DDBJ whole genome shotgun (WGS) entry which is preliminary data.</text>
</comment>
<dbReference type="Proteomes" id="UP001642360">
    <property type="component" value="Unassembled WGS sequence"/>
</dbReference>
<evidence type="ECO:0000256" key="1">
    <source>
        <dbReference type="SAM" id="Coils"/>
    </source>
</evidence>
<feature type="region of interest" description="Disordered" evidence="2">
    <location>
        <begin position="1293"/>
        <end position="1317"/>
    </location>
</feature>
<evidence type="ECO:0000313" key="4">
    <source>
        <dbReference type="EMBL" id="CAK9152242.1"/>
    </source>
</evidence>
<gene>
    <name evidence="4" type="ORF">ILEXP_LOCUS20456</name>
</gene>
<dbReference type="EMBL" id="CAUOFW020002247">
    <property type="protein sequence ID" value="CAK9152242.1"/>
    <property type="molecule type" value="Genomic_DNA"/>
</dbReference>
<dbReference type="Gene3D" id="1.10.10.60">
    <property type="entry name" value="Homeodomain-like"/>
    <property type="match status" value="1"/>
</dbReference>
<dbReference type="InterPro" id="IPR009057">
    <property type="entry name" value="Homeodomain-like_sf"/>
</dbReference>
<dbReference type="PANTHER" id="PTHR47340">
    <property type="entry name" value="DUPLICATED HOMEODOMAIN-LIKE SUPERFAMILY PROTEIN"/>
    <property type="match status" value="1"/>
</dbReference>
<dbReference type="Pfam" id="PF00249">
    <property type="entry name" value="Myb_DNA-binding"/>
    <property type="match status" value="2"/>
</dbReference>
<reference evidence="4 5" key="1">
    <citation type="submission" date="2024-02" db="EMBL/GenBank/DDBJ databases">
        <authorList>
            <person name="Vignale AGUSTIN F."/>
            <person name="Sosa J E."/>
            <person name="Modenutti C."/>
        </authorList>
    </citation>
    <scope>NUCLEOTIDE SEQUENCE [LARGE SCALE GENOMIC DNA]</scope>
</reference>
<feature type="coiled-coil region" evidence="1">
    <location>
        <begin position="99"/>
        <end position="126"/>
    </location>
</feature>
<feature type="domain" description="SANT" evidence="3">
    <location>
        <begin position="478"/>
        <end position="521"/>
    </location>
</feature>
<organism evidence="4 5">
    <name type="scientific">Ilex paraguariensis</name>
    <name type="common">yerba mate</name>
    <dbReference type="NCBI Taxonomy" id="185542"/>
    <lineage>
        <taxon>Eukaryota</taxon>
        <taxon>Viridiplantae</taxon>
        <taxon>Streptophyta</taxon>
        <taxon>Embryophyta</taxon>
        <taxon>Tracheophyta</taxon>
        <taxon>Spermatophyta</taxon>
        <taxon>Magnoliopsida</taxon>
        <taxon>eudicotyledons</taxon>
        <taxon>Gunneridae</taxon>
        <taxon>Pentapetalae</taxon>
        <taxon>asterids</taxon>
        <taxon>campanulids</taxon>
        <taxon>Aquifoliales</taxon>
        <taxon>Aquifoliaceae</taxon>
        <taxon>Ilex</taxon>
    </lineage>
</organism>
<dbReference type="CDD" id="cd00167">
    <property type="entry name" value="SANT"/>
    <property type="match status" value="1"/>
</dbReference>
<sequence length="1432" mass="157762">MHLILNHLLIITGLEDNRFVKGINVYNDSTVLSGSPGLVPQDHSEGLPFNLENLDLSSVTNLKTNMGSSIRELLQSDDSSLVDCGCVRSTAMNQLLVLKGDILKAIEMTESEIDLLENELKSFSSEPGNNCPCPALQMEYHAKPCEELGAASNLIPRPASLQIDSSEDMHMERPLNAPEKELVEVKDDDIDSPGTVTSKFFEPLSLQKAVSLSNRVRDGGECSGMDTTRSCNLEVKCSVYDQSEDKTGFDSACRDGSQLTPNNSLATLSTDGSSFCDREDFLYDLIFASNKHFADRASEVFNKLLPTNQCHIDISGVDSLYCSQNGFLIKEKFVMRKRFLRFKERVLALKWRAFQHLWKEDVRLLSIRKYRAKSQKKFDLSLRPVHTGYTKHRSSIRSRFSYPAGNLKLVPTTEIINFTSKLLSDSQVKIYRNTFKMPTLILDKKEKMISSFISSNGLVEDPCAVEKERSMIIPWMPEEREIFIDKLATFGKDFRKIASFLDHKTTADCIEFYYKNHKSDCFEKAKKKPEFAKQGKSYCANTYLVTSGKRWSREINAASLDMLGAASAIAANVDDGTYIQKKCASRYFFAPSRDCKAPRGNDGLLGRSSSPDVFDNEREAVAADVLAGICGSLSSDAMSSCITSSVDPGECYQEWKCLKMGSSMKQPLTPEATQNVDGETCSDESCGEMDSADWTDEEKSMFIQAVASYGKDFVKISRCVRTRSRDQCKVFFSKGRKCLELDMIHHEPGNQGTPVNDEGNGGGSDAEDACVVETGPVICCEKSGSKMDEAPFSDLKTNHCASDPAEIMNLPPDINRAEENNGPIEMDSKDTGIRSENLVPDDCLVDDKLELGLDGDGDIKNGVYCDPVAMQDQESVVMPSNSEAGRDIVIGQSTSEKPVFLGVPNDNGLPTRSGTEFEAKPVGGVSAEHSCEPLLGEGSFNDKQVANDGANTCCVSDSNCSIRDSVPVSARDCSNLAADSLSSLGFGAKSEYQHKIDLEFDSAPKPCITLLQQDKFVALNSVPQDSTAIQYEKTLNNDTLSTLDLRKTADQQGQKSECVDDYHQHLSGRSLLHHVEPSSQILCGYPLSVSAKKERDGDISCMKPASLKSISKLDTNFHSYQYLEQDCYLKKCSSSKHNGSMAELPFQSQEQSRDIPRPPFRSSSDVEKPSRNGDVKLFGQILTHPLSQQKPNSSTNDNEDKCARLRESSGKSFNLKFTGNHCTDGNSALAKVNRIDYVGVENLPMRSYGFWDGNRIRTGFASLPDSAILLAKYPTAFGNYATSLSKSEQQPLRNVVKSSESTSKGVSVLPPTTEISSTTNGMVDYQVYKSRDGSRVQPFRVDMKQQEDLLFCEMQRRNGFEAIASVQQQARGLMGINVGGRGGGVIVGGSCTGVSDPVAAIKMHYAKAEQYSAQAGTITREDSWSCKRDIGR</sequence>
<dbReference type="PANTHER" id="PTHR47340:SF1">
    <property type="entry name" value="DUPLICATED HOMEODOMAIN-LIKE SUPERFAMILY PROTEIN"/>
    <property type="match status" value="1"/>
</dbReference>
<proteinExistence type="predicted"/>